<keyword evidence="4" id="KW-1185">Reference proteome</keyword>
<dbReference type="KEGG" id="nfl:COO91_09622"/>
<reference evidence="3 4" key="1">
    <citation type="submission" date="2017-11" db="EMBL/GenBank/DDBJ databases">
        <title>Complete genome of a free-living desiccation-tolerant cyanobacterium and its photosynthetic adaptation to extreme terrestrial habitat.</title>
        <authorList>
            <person name="Shang J."/>
        </authorList>
    </citation>
    <scope>NUCLEOTIDE SEQUENCE [LARGE SCALE GENOMIC DNA]</scope>
    <source>
        <strain evidence="3 4">CCNUN1</strain>
        <plasmid evidence="4">pnfsy05</plasmid>
    </source>
</reference>
<dbReference type="RefSeq" id="WP_100903577.1">
    <property type="nucleotide sequence ID" value="NZ_CAWNNC010000006.1"/>
</dbReference>
<dbReference type="InterPro" id="IPR008638">
    <property type="entry name" value="FhaB/CdiA-like_TPS"/>
</dbReference>
<gene>
    <name evidence="3" type="ORF">COO91_09622</name>
</gene>
<organism evidence="3 4">
    <name type="scientific">Nostoc flagelliforme CCNUN1</name>
    <dbReference type="NCBI Taxonomy" id="2038116"/>
    <lineage>
        <taxon>Bacteria</taxon>
        <taxon>Bacillati</taxon>
        <taxon>Cyanobacteriota</taxon>
        <taxon>Cyanophyceae</taxon>
        <taxon>Nostocales</taxon>
        <taxon>Nostocaceae</taxon>
        <taxon>Nostoc</taxon>
    </lineage>
</organism>
<dbReference type="OrthoDB" id="502809at2"/>
<feature type="chain" id="PRO_5014894618" evidence="1">
    <location>
        <begin position="29"/>
        <end position="850"/>
    </location>
</feature>
<name>A0A2K8T6Z1_9NOSO</name>
<keyword evidence="1" id="KW-0732">Signal</keyword>
<feature type="signal peptide" evidence="1">
    <location>
        <begin position="1"/>
        <end position="28"/>
    </location>
</feature>
<dbReference type="Gene3D" id="2.160.20.10">
    <property type="entry name" value="Single-stranded right-handed beta-helix, Pectin lyase-like"/>
    <property type="match status" value="2"/>
</dbReference>
<dbReference type="SMART" id="SM00912">
    <property type="entry name" value="Haemagg_act"/>
    <property type="match status" value="1"/>
</dbReference>
<dbReference type="Pfam" id="PF05860">
    <property type="entry name" value="TPS"/>
    <property type="match status" value="1"/>
</dbReference>
<keyword evidence="3" id="KW-0614">Plasmid</keyword>
<protein>
    <submittedName>
        <fullName evidence="3">Large exoprotein involved in heme utilization or adhesion</fullName>
    </submittedName>
</protein>
<dbReference type="InterPro" id="IPR012334">
    <property type="entry name" value="Pectin_lyas_fold"/>
</dbReference>
<dbReference type="InterPro" id="IPR011050">
    <property type="entry name" value="Pectin_lyase_fold/virulence"/>
</dbReference>
<proteinExistence type="predicted"/>
<dbReference type="SUPFAM" id="SSF51126">
    <property type="entry name" value="Pectin lyase-like"/>
    <property type="match status" value="2"/>
</dbReference>
<evidence type="ECO:0000256" key="1">
    <source>
        <dbReference type="SAM" id="SignalP"/>
    </source>
</evidence>
<dbReference type="EMBL" id="CP024790">
    <property type="protein sequence ID" value="AUB43441.1"/>
    <property type="molecule type" value="Genomic_DNA"/>
</dbReference>
<evidence type="ECO:0000259" key="2">
    <source>
        <dbReference type="SMART" id="SM00912"/>
    </source>
</evidence>
<evidence type="ECO:0000313" key="4">
    <source>
        <dbReference type="Proteomes" id="UP000232003"/>
    </source>
</evidence>
<accession>A0A2K8T6Z1</accession>
<evidence type="ECO:0000313" key="3">
    <source>
        <dbReference type="EMBL" id="AUB43441.1"/>
    </source>
</evidence>
<dbReference type="Proteomes" id="UP000232003">
    <property type="component" value="Plasmid pNFSY05"/>
</dbReference>
<sequence>MKNKYYTFIRFVLVSTFVSCLTIFPSKAQITKDGTLPNNSVTKVQGNTITIEGGTQADNNLFHSFQNFSVSTGSIVFFNNSANIQNIISRVTGTSASNIDGLIRANGIANIFLINPNGIVFGQNARLDIGGSFLASTADSIKFADGFQFSAANPPNQPILTISVPSGLQFGSNLGVIQVQGTGRIIQDSDFRVPLDANKFSNGLQVKPDKTLALIGGDILLEGGILSTKNGRIELGSIAKGDTNIKQENNGWSFSYGKTSSFGNIKLSDNALVYVNSLKGEGNTINIQGREIRILNGSLIFSQNQQYKQNGGITVNASELLELKDSTQFSLSAIFTSNFGKTAGENIQISANKINMEGSQIATTTFSDASGGNIVVNNVDNLKIIGSDPSTVNPFGYGGINTFSYINHGVGGNIAGKIKTLILQDRANITTNSSSYGSAGDVKLSTENITLKNGGGLGSTTFNMGKGGNVFVNASNQIEIIGVSPSVGPSTIKAGTFGSGDAGVLEINTPRLSIREGAGVSTNTVSSGDGGSLTINAPDFIEVSGVNSNSNNPSFIDSSATILDESLRVRFSRVPPNPTGDAGKLTLKTGSLNVKDGAQVTVKNSGPGNAGTLNINADRISITNTGGITATTTVGEGGDIDIKSKLLQLRFGTISATAGQQGTNGNGGNIRIATDILSASNNSAITANAFLGRGGNIRIDAKGSFTSPDTQTTASSERGIDGTVQINFQNGNLNQTKAQPEYLAQQPQIVSVCQGHSGKGASTFVNSGTGGGDSKEQFYSNGGWQVNSISRSADNLDQTNSLVNKEPTSIVEAQGWIINANGEVVLTAQANPTTANNSLSTPSCSATVQK</sequence>
<geneLocation type="plasmid" evidence="4">
    <name>pnfsy05</name>
</geneLocation>
<dbReference type="NCBIfam" id="TIGR01901">
    <property type="entry name" value="adhes_NPXG"/>
    <property type="match status" value="1"/>
</dbReference>
<dbReference type="AlphaFoldDB" id="A0A2K8T6Z1"/>
<feature type="domain" description="Filamentous haemagglutinin FhaB/tRNA nuclease CdiA-like TPS" evidence="2">
    <location>
        <begin position="32"/>
        <end position="144"/>
    </location>
</feature>